<organism evidence="1 2">
    <name type="scientific">Rhizobium phage RHph_Y38</name>
    <dbReference type="NCBI Taxonomy" id="2509781"/>
    <lineage>
        <taxon>Viruses</taxon>
        <taxon>Duplodnaviria</taxon>
        <taxon>Heunggongvirae</taxon>
        <taxon>Uroviricota</taxon>
        <taxon>Caudoviricetes</taxon>
        <taxon>Schitoviridae</taxon>
        <taxon>Demetervirinae</taxon>
        <taxon>Acanvirus</taxon>
        <taxon>Acanvirus Y38</taxon>
    </lineage>
</organism>
<gene>
    <name evidence="1" type="ORF">EVB52_104</name>
</gene>
<dbReference type="EMBL" id="MN988483">
    <property type="protein sequence ID" value="QIG67803.1"/>
    <property type="molecule type" value="Genomic_DNA"/>
</dbReference>
<evidence type="ECO:0000313" key="2">
    <source>
        <dbReference type="Proteomes" id="UP000656987"/>
    </source>
</evidence>
<accession>A0A7S5US34</accession>
<reference evidence="1" key="1">
    <citation type="submission" date="2020-01" db="EMBL/GenBank/DDBJ databases">
        <title>Patterns of diversity and host range of bacteriophage communities associated with bean-nodulatin bacteria.</title>
        <authorList>
            <person name="Vann Cauwenberghe J."/>
            <person name="Santamaria R.I."/>
            <person name="Bustos P."/>
            <person name="Juarez S."/>
            <person name="Gonzalez V."/>
        </authorList>
    </citation>
    <scope>NUCLEOTIDE SEQUENCE</scope>
</reference>
<name>A0A7S5US34_9CAUD</name>
<protein>
    <submittedName>
        <fullName evidence="1">Uncharacterized protein</fullName>
    </submittedName>
</protein>
<evidence type="ECO:0000313" key="1">
    <source>
        <dbReference type="EMBL" id="QIG67803.1"/>
    </source>
</evidence>
<dbReference type="Proteomes" id="UP000656987">
    <property type="component" value="Segment"/>
</dbReference>
<keyword evidence="2" id="KW-1185">Reference proteome</keyword>
<proteinExistence type="predicted"/>
<sequence length="66" mass="7702">MQINEGQLKRLLDGLGIEAAMAQDNYIRVHIDTVHNLLEVIDYIRKQNKILEDEVSRLIKEKNNLD</sequence>